<evidence type="ECO:0000259" key="3">
    <source>
        <dbReference type="Pfam" id="PF13458"/>
    </source>
</evidence>
<dbReference type="RefSeq" id="WP_354440704.1">
    <property type="nucleotide sequence ID" value="NZ_JBEPSH010000001.1"/>
</dbReference>
<name>A0ABV2Q2T5_9BURK</name>
<evidence type="ECO:0000313" key="4">
    <source>
        <dbReference type="EMBL" id="MET4575331.1"/>
    </source>
</evidence>
<accession>A0ABV2Q2T5</accession>
<dbReference type="Proteomes" id="UP001549320">
    <property type="component" value="Unassembled WGS sequence"/>
</dbReference>
<proteinExistence type="inferred from homology"/>
<comment type="similarity">
    <text evidence="1">Belongs to the leucine-binding protein family.</text>
</comment>
<dbReference type="CDD" id="cd06343">
    <property type="entry name" value="PBP1_ABC_ligand_binding-like"/>
    <property type="match status" value="1"/>
</dbReference>
<gene>
    <name evidence="4" type="ORF">ABIE13_000428</name>
</gene>
<dbReference type="InterPro" id="IPR028081">
    <property type="entry name" value="Leu-bd"/>
</dbReference>
<evidence type="ECO:0000256" key="1">
    <source>
        <dbReference type="ARBA" id="ARBA00010062"/>
    </source>
</evidence>
<evidence type="ECO:0000313" key="5">
    <source>
        <dbReference type="Proteomes" id="UP001549320"/>
    </source>
</evidence>
<comment type="caution">
    <text evidence="4">The sequence shown here is derived from an EMBL/GenBank/DDBJ whole genome shotgun (WGS) entry which is preliminary data.</text>
</comment>
<dbReference type="PANTHER" id="PTHR47235">
    <property type="entry name" value="BLR6548 PROTEIN"/>
    <property type="match status" value="1"/>
</dbReference>
<dbReference type="InterPro" id="IPR028082">
    <property type="entry name" value="Peripla_BP_I"/>
</dbReference>
<feature type="domain" description="Leucine-binding protein" evidence="3">
    <location>
        <begin position="36"/>
        <end position="387"/>
    </location>
</feature>
<keyword evidence="2" id="KW-0732">Signal</keyword>
<keyword evidence="5" id="KW-1185">Reference proteome</keyword>
<dbReference type="SUPFAM" id="SSF53822">
    <property type="entry name" value="Periplasmic binding protein-like I"/>
    <property type="match status" value="1"/>
</dbReference>
<dbReference type="PANTHER" id="PTHR47235:SF1">
    <property type="entry name" value="BLR6548 PROTEIN"/>
    <property type="match status" value="1"/>
</dbReference>
<organism evidence="4 5">
    <name type="scientific">Ottowia thiooxydans</name>
    <dbReference type="NCBI Taxonomy" id="219182"/>
    <lineage>
        <taxon>Bacteria</taxon>
        <taxon>Pseudomonadati</taxon>
        <taxon>Pseudomonadota</taxon>
        <taxon>Betaproteobacteria</taxon>
        <taxon>Burkholderiales</taxon>
        <taxon>Comamonadaceae</taxon>
        <taxon>Ottowia</taxon>
    </lineage>
</organism>
<dbReference type="Pfam" id="PF13458">
    <property type="entry name" value="Peripla_BP_6"/>
    <property type="match status" value="1"/>
</dbReference>
<evidence type="ECO:0000256" key="2">
    <source>
        <dbReference type="ARBA" id="ARBA00022729"/>
    </source>
</evidence>
<dbReference type="Gene3D" id="3.40.50.2300">
    <property type="match status" value="2"/>
</dbReference>
<sequence length="396" mass="42930">MHKRQFITTLSGVTLAGISGLTRAQRLGTPGVTGSEIKIGQTLPLSGPAASYATNGKAMAAWFDLVNAEGGINGRKLKLVQLDDGYSPPKTVEQSRRLVEREQVAFIALPVGTPTGVAARGYFNSAKVPQLFIGSGAATWTDDVAKFPWSLGWQPLFTDEGRTLAKHILQTRPNAKVAVLYQNDDAGKDLLRGLKDGLGVAVKQIVREESHEVTDPTVDSQVISMQASGADVLVMWGSPKATIQSLRKAHDIGWRPTIYINQNSSSVPTVLTSVGLDKAKGVISAAFLKDPADPTWKNDPGLQAWSAFMDKYNRGAAKDYNAVYGTCVAQTVVQVLKQCANDLTRENIVRQTRRLDLELPMMLPGLRIKTSDAHPHPVTGLRLQQFDGTSWKLMSV</sequence>
<reference evidence="4 5" key="1">
    <citation type="submission" date="2024-06" db="EMBL/GenBank/DDBJ databases">
        <title>Sorghum-associated microbial communities from plants grown in Nebraska, USA.</title>
        <authorList>
            <person name="Schachtman D."/>
        </authorList>
    </citation>
    <scope>NUCLEOTIDE SEQUENCE [LARGE SCALE GENOMIC DNA]</scope>
    <source>
        <strain evidence="4 5">2709</strain>
    </source>
</reference>
<dbReference type="EMBL" id="JBEPSH010000001">
    <property type="protein sequence ID" value="MET4575331.1"/>
    <property type="molecule type" value="Genomic_DNA"/>
</dbReference>
<protein>
    <submittedName>
        <fullName evidence="4">Branched-chain amino acid transport system substrate-binding protein</fullName>
    </submittedName>
</protein>